<keyword evidence="1" id="KW-0812">Transmembrane</keyword>
<keyword evidence="3" id="KW-1185">Reference proteome</keyword>
<sequence length="315" mass="32370">MDLVIQNLISPVVLAFLLGIIARAVRSDLEIPSAIYQALSIYLLFAIGLKGGVSLSQTPPSELLGPIALTLALGVITPLSAFLLLNKFGRLDQVNAAACAAHYGSVSAVTFVAALEAVKIAGMPASGYLPALVAILEIPGIIIGLLLARQSKPGGLKTALHEVITGKSIFLMMGGLAIGWACGAEKIATVAPFFIAPFKGVLCLFLLELGMVAASRIRDLKTAGWRLIVAGCLLPTIHGSVATIAATMVGMNAGGSAVFGAMVGSASYIAAPAAVRIALPKASPGIYLTLSLGVTFPFNLAIGIPLFLKIAQHFS</sequence>
<feature type="transmembrane region" description="Helical" evidence="1">
    <location>
        <begin position="169"/>
        <end position="188"/>
    </location>
</feature>
<dbReference type="Proteomes" id="UP000644507">
    <property type="component" value="Unassembled WGS sequence"/>
</dbReference>
<feature type="transmembrane region" description="Helical" evidence="1">
    <location>
        <begin position="194"/>
        <end position="215"/>
    </location>
</feature>
<feature type="transmembrane region" description="Helical" evidence="1">
    <location>
        <begin position="127"/>
        <end position="148"/>
    </location>
</feature>
<feature type="transmembrane region" description="Helical" evidence="1">
    <location>
        <begin position="227"/>
        <end position="251"/>
    </location>
</feature>
<feature type="transmembrane region" description="Helical" evidence="1">
    <location>
        <begin position="286"/>
        <end position="308"/>
    </location>
</feature>
<gene>
    <name evidence="2" type="ORF">GCM10007100_31900</name>
</gene>
<organism evidence="2 3">
    <name type="scientific">Roseibacillus persicicus</name>
    <dbReference type="NCBI Taxonomy" id="454148"/>
    <lineage>
        <taxon>Bacteria</taxon>
        <taxon>Pseudomonadati</taxon>
        <taxon>Verrucomicrobiota</taxon>
        <taxon>Verrucomicrobiia</taxon>
        <taxon>Verrucomicrobiales</taxon>
        <taxon>Verrucomicrobiaceae</taxon>
        <taxon>Roseibacillus</taxon>
    </lineage>
</organism>
<dbReference type="PANTHER" id="PTHR40400">
    <property type="entry name" value="SLR1512 PROTEIN"/>
    <property type="match status" value="1"/>
</dbReference>
<dbReference type="InterPro" id="IPR010293">
    <property type="entry name" value="Sbt_1"/>
</dbReference>
<feature type="transmembrane region" description="Helical" evidence="1">
    <location>
        <begin position="257"/>
        <end position="279"/>
    </location>
</feature>
<dbReference type="Pfam" id="PF05982">
    <property type="entry name" value="Sbt_1"/>
    <property type="match status" value="1"/>
</dbReference>
<feature type="transmembrane region" description="Helical" evidence="1">
    <location>
        <begin position="63"/>
        <end position="85"/>
    </location>
</feature>
<keyword evidence="1" id="KW-0472">Membrane</keyword>
<dbReference type="PANTHER" id="PTHR40400:SF1">
    <property type="entry name" value="SLR1512 PROTEIN"/>
    <property type="match status" value="1"/>
</dbReference>
<evidence type="ECO:0000256" key="1">
    <source>
        <dbReference type="SAM" id="Phobius"/>
    </source>
</evidence>
<dbReference type="EMBL" id="BMXI01000015">
    <property type="protein sequence ID" value="GHC62150.1"/>
    <property type="molecule type" value="Genomic_DNA"/>
</dbReference>
<dbReference type="AlphaFoldDB" id="A0A918WLD4"/>
<accession>A0A918WLD4</accession>
<feature type="transmembrane region" description="Helical" evidence="1">
    <location>
        <begin position="6"/>
        <end position="25"/>
    </location>
</feature>
<evidence type="ECO:0000313" key="3">
    <source>
        <dbReference type="Proteomes" id="UP000644507"/>
    </source>
</evidence>
<feature type="transmembrane region" description="Helical" evidence="1">
    <location>
        <begin position="97"/>
        <end position="115"/>
    </location>
</feature>
<proteinExistence type="predicted"/>
<name>A0A918WLD4_9BACT</name>
<reference evidence="2" key="1">
    <citation type="journal article" date="2014" name="Int. J. Syst. Evol. Microbiol.">
        <title>Complete genome sequence of Corynebacterium casei LMG S-19264T (=DSM 44701T), isolated from a smear-ripened cheese.</title>
        <authorList>
            <consortium name="US DOE Joint Genome Institute (JGI-PGF)"/>
            <person name="Walter F."/>
            <person name="Albersmeier A."/>
            <person name="Kalinowski J."/>
            <person name="Ruckert C."/>
        </authorList>
    </citation>
    <scope>NUCLEOTIDE SEQUENCE</scope>
    <source>
        <strain evidence="2">KCTC 12988</strain>
    </source>
</reference>
<protein>
    <submittedName>
        <fullName evidence="2">Sodium-dependent bicarbonate transport family permease</fullName>
    </submittedName>
</protein>
<feature type="transmembrane region" description="Helical" evidence="1">
    <location>
        <begin position="34"/>
        <end position="51"/>
    </location>
</feature>
<comment type="caution">
    <text evidence="2">The sequence shown here is derived from an EMBL/GenBank/DDBJ whole genome shotgun (WGS) entry which is preliminary data.</text>
</comment>
<reference evidence="2" key="2">
    <citation type="submission" date="2020-09" db="EMBL/GenBank/DDBJ databases">
        <authorList>
            <person name="Sun Q."/>
            <person name="Kim S."/>
        </authorList>
    </citation>
    <scope>NUCLEOTIDE SEQUENCE</scope>
    <source>
        <strain evidence="2">KCTC 12988</strain>
    </source>
</reference>
<evidence type="ECO:0000313" key="2">
    <source>
        <dbReference type="EMBL" id="GHC62150.1"/>
    </source>
</evidence>
<keyword evidence="1" id="KW-1133">Transmembrane helix</keyword>
<dbReference type="RefSeq" id="WP_189572099.1">
    <property type="nucleotide sequence ID" value="NZ_BMXI01000015.1"/>
</dbReference>